<comment type="caution">
    <text evidence="8">The sequence shown here is derived from an EMBL/GenBank/DDBJ whole genome shotgun (WGS) entry which is preliminary data.</text>
</comment>
<evidence type="ECO:0000256" key="4">
    <source>
        <dbReference type="ARBA" id="ARBA00022989"/>
    </source>
</evidence>
<feature type="transmembrane region" description="Helical" evidence="7">
    <location>
        <begin position="191"/>
        <end position="210"/>
    </location>
</feature>
<keyword evidence="9" id="KW-1185">Reference proteome</keyword>
<feature type="transmembrane region" description="Helical" evidence="7">
    <location>
        <begin position="105"/>
        <end position="127"/>
    </location>
</feature>
<gene>
    <name evidence="8" type="ORF">KP78_30930</name>
</gene>
<evidence type="ECO:0000256" key="7">
    <source>
        <dbReference type="SAM" id="Phobius"/>
    </source>
</evidence>
<sequence>MTTFDYKDWKEELANAVTHAVGFVLSIPALVFLIIIAVERGTAWHIVSFTIFGSTMLILFLCSTLLHSVRGIKLKKLFAIMDHSAIYLLIAGTYTPFMLVTLRGALSWTIFGIVWGLAILGIAFKCYFVDRYEVVATIFYLLMGWLIMIAIVPLYHELTGAGFALLLTGGLFYSIGAIFYIWRKLPYNHAIWHLFVIAGSAFMYFCVLFYA</sequence>
<evidence type="ECO:0000313" key="9">
    <source>
        <dbReference type="Proteomes" id="UP000031938"/>
    </source>
</evidence>
<dbReference type="GO" id="GO:0016020">
    <property type="term" value="C:membrane"/>
    <property type="evidence" value="ECO:0007669"/>
    <property type="project" value="InterPro"/>
</dbReference>
<evidence type="ECO:0000256" key="1">
    <source>
        <dbReference type="ARBA" id="ARBA00004127"/>
    </source>
</evidence>
<feature type="transmembrane region" description="Helical" evidence="7">
    <location>
        <begin position="78"/>
        <end position="99"/>
    </location>
</feature>
<dbReference type="OrthoDB" id="9813689at2"/>
<keyword evidence="6" id="KW-0479">Metal-binding</keyword>
<dbReference type="GO" id="GO:0140911">
    <property type="term" value="F:pore-forming activity"/>
    <property type="evidence" value="ECO:0007669"/>
    <property type="project" value="InterPro"/>
</dbReference>
<dbReference type="AlphaFoldDB" id="A0A0C2RQW4"/>
<dbReference type="GO" id="GO:0012505">
    <property type="term" value="C:endomembrane system"/>
    <property type="evidence" value="ECO:0007669"/>
    <property type="project" value="UniProtKB-SubCell"/>
</dbReference>
<proteinExistence type="inferred from homology"/>
<dbReference type="RefSeq" id="WP_041090043.1">
    <property type="nucleotide sequence ID" value="NZ_JXRP01000019.1"/>
</dbReference>
<evidence type="ECO:0000256" key="2">
    <source>
        <dbReference type="ARBA" id="ARBA00008488"/>
    </source>
</evidence>
<comment type="subcellular location">
    <subcellularLocation>
        <location evidence="1">Endomembrane system</location>
        <topology evidence="1">Multi-pass membrane protein</topology>
    </subcellularLocation>
</comment>
<evidence type="ECO:0000256" key="3">
    <source>
        <dbReference type="ARBA" id="ARBA00022692"/>
    </source>
</evidence>
<reference evidence="8 9" key="1">
    <citation type="submission" date="2015-01" db="EMBL/GenBank/DDBJ databases">
        <title>Genome sequencing of Jeotgalibacillus soli.</title>
        <authorList>
            <person name="Goh K.M."/>
            <person name="Chan K.-G."/>
            <person name="Yaakop A.S."/>
            <person name="Ee R."/>
            <person name="Gan H.M."/>
            <person name="Chan C.S."/>
        </authorList>
    </citation>
    <scope>NUCLEOTIDE SEQUENCE [LARGE SCALE GENOMIC DNA]</scope>
    <source>
        <strain evidence="8 9">P9</strain>
    </source>
</reference>
<dbReference type="PANTHER" id="PTHR20855:SF129">
    <property type="entry name" value="HEMOLYSIN-3 HOMOLOG"/>
    <property type="match status" value="1"/>
</dbReference>
<feature type="binding site" evidence="6">
    <location>
        <position position="67"/>
    </location>
    <ligand>
        <name>Zn(2+)</name>
        <dbReference type="ChEBI" id="CHEBI:29105"/>
    </ligand>
</feature>
<evidence type="ECO:0000256" key="6">
    <source>
        <dbReference type="PIRSR" id="PIRSR604254-1"/>
    </source>
</evidence>
<dbReference type="NCBIfam" id="TIGR01065">
    <property type="entry name" value="hlyIII"/>
    <property type="match status" value="1"/>
</dbReference>
<accession>A0A0C2RQW4</accession>
<dbReference type="PATRIC" id="fig|889306.3.peg.3106"/>
<dbReference type="Proteomes" id="UP000031938">
    <property type="component" value="Unassembled WGS sequence"/>
</dbReference>
<feature type="binding site" evidence="6">
    <location>
        <position position="193"/>
    </location>
    <ligand>
        <name>Zn(2+)</name>
        <dbReference type="ChEBI" id="CHEBI:29105"/>
    </ligand>
</feature>
<dbReference type="InterPro" id="IPR005744">
    <property type="entry name" value="Hy-lIII"/>
</dbReference>
<protein>
    <submittedName>
        <fullName evidence="8">Hemolysin D</fullName>
    </submittedName>
</protein>
<dbReference type="STRING" id="889306.KP78_30930"/>
<name>A0A0C2RQW4_9BACL</name>
<evidence type="ECO:0000256" key="5">
    <source>
        <dbReference type="ARBA" id="ARBA00023136"/>
    </source>
</evidence>
<feature type="transmembrane region" description="Helical" evidence="7">
    <location>
        <begin position="134"/>
        <end position="155"/>
    </location>
</feature>
<comment type="similarity">
    <text evidence="2">Belongs to the UPF0073 (Hly-III) family.</text>
</comment>
<feature type="transmembrane region" description="Helical" evidence="7">
    <location>
        <begin position="44"/>
        <end position="66"/>
    </location>
</feature>
<keyword evidence="5 7" id="KW-0472">Membrane</keyword>
<keyword evidence="6" id="KW-0862">Zinc</keyword>
<feature type="transmembrane region" description="Helical" evidence="7">
    <location>
        <begin position="20"/>
        <end position="38"/>
    </location>
</feature>
<feature type="binding site" evidence="6">
    <location>
        <position position="189"/>
    </location>
    <ligand>
        <name>Zn(2+)</name>
        <dbReference type="ChEBI" id="CHEBI:29105"/>
    </ligand>
</feature>
<dbReference type="Pfam" id="PF03006">
    <property type="entry name" value="HlyIII"/>
    <property type="match status" value="1"/>
</dbReference>
<keyword evidence="4 7" id="KW-1133">Transmembrane helix</keyword>
<dbReference type="GO" id="GO:0046872">
    <property type="term" value="F:metal ion binding"/>
    <property type="evidence" value="ECO:0007669"/>
    <property type="project" value="UniProtKB-KW"/>
</dbReference>
<dbReference type="EMBL" id="JXRP01000019">
    <property type="protein sequence ID" value="KIL44129.1"/>
    <property type="molecule type" value="Genomic_DNA"/>
</dbReference>
<feature type="transmembrane region" description="Helical" evidence="7">
    <location>
        <begin position="161"/>
        <end position="182"/>
    </location>
</feature>
<keyword evidence="3 7" id="KW-0812">Transmembrane</keyword>
<dbReference type="PANTHER" id="PTHR20855">
    <property type="entry name" value="ADIPOR/PROGESTIN RECEPTOR-RELATED"/>
    <property type="match status" value="1"/>
</dbReference>
<dbReference type="InterPro" id="IPR004254">
    <property type="entry name" value="AdipoR/HlyIII-related"/>
</dbReference>
<organism evidence="8 9">
    <name type="scientific">Jeotgalibacillus soli</name>
    <dbReference type="NCBI Taxonomy" id="889306"/>
    <lineage>
        <taxon>Bacteria</taxon>
        <taxon>Bacillati</taxon>
        <taxon>Bacillota</taxon>
        <taxon>Bacilli</taxon>
        <taxon>Bacillales</taxon>
        <taxon>Caryophanaceae</taxon>
        <taxon>Jeotgalibacillus</taxon>
    </lineage>
</organism>
<evidence type="ECO:0000313" key="8">
    <source>
        <dbReference type="EMBL" id="KIL44129.1"/>
    </source>
</evidence>